<accession>A0A176VWI4</accession>
<dbReference type="EMBL" id="LVLJ01002402">
    <property type="protein sequence ID" value="OAE25178.1"/>
    <property type="molecule type" value="Genomic_DNA"/>
</dbReference>
<evidence type="ECO:0000313" key="2">
    <source>
        <dbReference type="Proteomes" id="UP000077202"/>
    </source>
</evidence>
<organism evidence="1 2">
    <name type="scientific">Marchantia polymorpha subsp. ruderalis</name>
    <dbReference type="NCBI Taxonomy" id="1480154"/>
    <lineage>
        <taxon>Eukaryota</taxon>
        <taxon>Viridiplantae</taxon>
        <taxon>Streptophyta</taxon>
        <taxon>Embryophyta</taxon>
        <taxon>Marchantiophyta</taxon>
        <taxon>Marchantiopsida</taxon>
        <taxon>Marchantiidae</taxon>
        <taxon>Marchantiales</taxon>
        <taxon>Marchantiaceae</taxon>
        <taxon>Marchantia</taxon>
    </lineage>
</organism>
<gene>
    <name evidence="1" type="ORF">AXG93_1823s1000</name>
</gene>
<comment type="caution">
    <text evidence="1">The sequence shown here is derived from an EMBL/GenBank/DDBJ whole genome shotgun (WGS) entry which is preliminary data.</text>
</comment>
<sequence length="144" mass="15697">MGRSPCLCNATYKDGSVVISSTTRGGVILTYDIYSGCNRHCMLQIPEYRKRLEGRSNTKFFSSLGVSIPLSIFGNLFLRSKGIKIHLITYLEACVHASVLLQPGSVYSTDIPAVVRDPGNAAFCWKLRSGPEGLCGIYGCKKLA</sequence>
<protein>
    <submittedName>
        <fullName evidence="1">Uncharacterized protein</fullName>
    </submittedName>
</protein>
<dbReference type="AlphaFoldDB" id="A0A176VWI4"/>
<keyword evidence="2" id="KW-1185">Reference proteome</keyword>
<reference evidence="1" key="1">
    <citation type="submission" date="2016-03" db="EMBL/GenBank/DDBJ databases">
        <title>Mechanisms controlling the formation of the plant cell surface in tip-growing cells are functionally conserved among land plants.</title>
        <authorList>
            <person name="Honkanen S."/>
            <person name="Jones V.A."/>
            <person name="Morieri G."/>
            <person name="Champion C."/>
            <person name="Hetherington A.J."/>
            <person name="Kelly S."/>
            <person name="Saint-Marcoux D."/>
            <person name="Proust H."/>
            <person name="Prescott H."/>
            <person name="Dolan L."/>
        </authorList>
    </citation>
    <scope>NUCLEOTIDE SEQUENCE [LARGE SCALE GENOMIC DNA]</scope>
    <source>
        <tissue evidence="1">Whole gametophyte</tissue>
    </source>
</reference>
<evidence type="ECO:0000313" key="1">
    <source>
        <dbReference type="EMBL" id="OAE25178.1"/>
    </source>
</evidence>
<dbReference type="Proteomes" id="UP000077202">
    <property type="component" value="Unassembled WGS sequence"/>
</dbReference>
<proteinExistence type="predicted"/>
<name>A0A176VWI4_MARPO</name>